<dbReference type="RefSeq" id="XP_031859843.2">
    <property type="nucleotide sequence ID" value="XM_032005836.2"/>
</dbReference>
<feature type="compositionally biased region" description="Polar residues" evidence="1">
    <location>
        <begin position="746"/>
        <end position="759"/>
    </location>
</feature>
<dbReference type="InterPro" id="IPR029044">
    <property type="entry name" value="Nucleotide-diphossugar_trans"/>
</dbReference>
<accession>A0AAJ8N1J2</accession>
<feature type="compositionally biased region" description="Polar residues" evidence="1">
    <location>
        <begin position="788"/>
        <end position="798"/>
    </location>
</feature>
<feature type="compositionally biased region" description="Polar residues" evidence="1">
    <location>
        <begin position="598"/>
        <end position="608"/>
    </location>
</feature>
<feature type="region of interest" description="Disordered" evidence="1">
    <location>
        <begin position="548"/>
        <end position="610"/>
    </location>
</feature>
<dbReference type="PANTHER" id="PTHR11183">
    <property type="entry name" value="GLYCOGENIN SUBFAMILY MEMBER"/>
    <property type="match status" value="1"/>
</dbReference>
<keyword evidence="3" id="KW-1185">Reference proteome</keyword>
<evidence type="ECO:0000313" key="3">
    <source>
        <dbReference type="Proteomes" id="UP000322225"/>
    </source>
</evidence>
<feature type="region of interest" description="Disordered" evidence="1">
    <location>
        <begin position="417"/>
        <end position="482"/>
    </location>
</feature>
<dbReference type="CDD" id="cd02537">
    <property type="entry name" value="GT8_Glycogenin"/>
    <property type="match status" value="1"/>
</dbReference>
<feature type="compositionally biased region" description="Polar residues" evidence="1">
    <location>
        <begin position="641"/>
        <end position="654"/>
    </location>
</feature>
<gene>
    <name evidence="2" type="ORF">CI109_107381</name>
</gene>
<dbReference type="Proteomes" id="UP000322225">
    <property type="component" value="Chromosome 14"/>
</dbReference>
<dbReference type="EMBL" id="CP144064">
    <property type="protein sequence ID" value="WWD22886.1"/>
    <property type="molecule type" value="Genomic_DNA"/>
</dbReference>
<feature type="compositionally biased region" description="Polar residues" evidence="1">
    <location>
        <begin position="573"/>
        <end position="585"/>
    </location>
</feature>
<protein>
    <recommendedName>
        <fullName evidence="4">Glycogenin glucosyltransferase</fullName>
    </recommendedName>
</protein>
<organism evidence="2 3">
    <name type="scientific">Kwoniella shandongensis</name>
    <dbReference type="NCBI Taxonomy" id="1734106"/>
    <lineage>
        <taxon>Eukaryota</taxon>
        <taxon>Fungi</taxon>
        <taxon>Dikarya</taxon>
        <taxon>Basidiomycota</taxon>
        <taxon>Agaricomycotina</taxon>
        <taxon>Tremellomycetes</taxon>
        <taxon>Tremellales</taxon>
        <taxon>Cryptococcaceae</taxon>
        <taxon>Kwoniella</taxon>
    </lineage>
</organism>
<evidence type="ECO:0008006" key="4">
    <source>
        <dbReference type="Google" id="ProtNLM"/>
    </source>
</evidence>
<dbReference type="GeneID" id="43589988"/>
<dbReference type="FunFam" id="3.90.550.10:FF:000193">
    <property type="entry name" value="Glycogenin glucosyltransferase, putative"/>
    <property type="match status" value="1"/>
</dbReference>
<sequence length="876" mass="95513">MRVRSMPKGPKRSSLGSLPAFTRSVFWYLLLDRERQIGHQISSHLSSRHYRRRLLLTMSSTTTTSLPNAFVTLLTTPSYLPGALVLLHSLHDLHPAPRDFKIVCLVTPETVDARTIGELREAGYDLVIGVEPIGSGKAGQTGLNLMGRPDLNFALTKLHLFRLQPFFSTLIYLDADVLPIRPLSHLFTTTQPHVLSACPDTGWPDCFNSGVMVIRPRESDWKGLRALLKDGEGEDGIYTEASQGNGSFDGADQGLLNEWFSEEGGGGDWHRLPFTYNVTPSAAYTWAPAYKRYGHKISNVHFIGPNKPWSNLGGRPAGISQVKGKEASYDYPSLIDRWYTVYDKHVRPTAAHDPDVHRRFAVPETIAVWNQTAATAGVPHQPEDRLNLTELKEAAARGVTSFKQGQYTSLPLEGRVDLLMPKPQPKPASIALPLSPPKSPSAQSSPPLSSAPLPQTHQQQHDQPATWDASRYAPPTHGRPEMAIPIDTVYHNAWEQSASQQSSYFSSATHFEPQYPTLPDNVRHNDWYKQYAGSVPDRSNVTAVFPWEQRNDQRATPGRVFPRGDTPPLGHGSQHQRGPSINVRQATPEGGAHHSPDYSPSGQNQSRSMAEAMASYTNAWDAVPQIDRYIKRISGVGSGKAQRSSQNRALQSVPGTPRGGEVFDYNQGKNEGSATDTSADGDDEQDSTEDEDGESSISPVIQQGSQGDAFSPYASNERYRDRFAQTDQTGLVDAKVQAAPGGGQSPVVSTIPIHQSQRASVPLHVRRTSKVSSTSSSSETARNASASVVSPPSDTSTLIGRPPGPSSTAAVSNQPLPDYSFDLKGATSGAQTHGHRASGSTSSRVWDPSTDVDARKKDSQEVLNRFMKSGGFSGRS</sequence>
<feature type="compositionally biased region" description="Polar residues" evidence="1">
    <location>
        <begin position="806"/>
        <end position="815"/>
    </location>
</feature>
<feature type="compositionally biased region" description="Low complexity" evidence="1">
    <location>
        <begin position="440"/>
        <end position="455"/>
    </location>
</feature>
<dbReference type="Pfam" id="PF01501">
    <property type="entry name" value="Glyco_transf_8"/>
    <property type="match status" value="1"/>
</dbReference>
<feature type="region of interest" description="Disordered" evidence="1">
    <location>
        <begin position="637"/>
        <end position="861"/>
    </location>
</feature>
<proteinExistence type="predicted"/>
<feature type="compositionally biased region" description="Low complexity" evidence="1">
    <location>
        <begin position="770"/>
        <end position="787"/>
    </location>
</feature>
<dbReference type="AlphaFoldDB" id="A0AAJ8N1J2"/>
<dbReference type="SUPFAM" id="SSF53448">
    <property type="entry name" value="Nucleotide-diphospho-sugar transferases"/>
    <property type="match status" value="1"/>
</dbReference>
<feature type="compositionally biased region" description="Acidic residues" evidence="1">
    <location>
        <begin position="679"/>
        <end position="694"/>
    </location>
</feature>
<dbReference type="GO" id="GO:0016757">
    <property type="term" value="F:glycosyltransferase activity"/>
    <property type="evidence" value="ECO:0007669"/>
    <property type="project" value="InterPro"/>
</dbReference>
<feature type="compositionally biased region" description="Polar residues" evidence="1">
    <location>
        <begin position="667"/>
        <end position="678"/>
    </location>
</feature>
<feature type="compositionally biased region" description="Polar residues" evidence="1">
    <location>
        <begin position="695"/>
        <end position="708"/>
    </location>
</feature>
<reference evidence="2" key="2">
    <citation type="submission" date="2024-01" db="EMBL/GenBank/DDBJ databases">
        <title>Comparative genomics of Cryptococcus and Kwoniella reveals pathogenesis evolution and contrasting modes of karyotype evolution via chromosome fusion or intercentromeric recombination.</title>
        <authorList>
            <person name="Coelho M.A."/>
            <person name="David-Palma M."/>
            <person name="Shea T."/>
            <person name="Bowers K."/>
            <person name="McGinley-Smith S."/>
            <person name="Mohammad A.W."/>
            <person name="Gnirke A."/>
            <person name="Yurkov A.M."/>
            <person name="Nowrousian M."/>
            <person name="Sun S."/>
            <person name="Cuomo C.A."/>
            <person name="Heitman J."/>
        </authorList>
    </citation>
    <scope>NUCLEOTIDE SEQUENCE</scope>
    <source>
        <strain evidence="2">CBS 12478</strain>
    </source>
</reference>
<dbReference type="InterPro" id="IPR050587">
    <property type="entry name" value="GNT1/Glycosyltrans_8"/>
</dbReference>
<dbReference type="KEGG" id="ksn:43589988"/>
<reference evidence="2" key="1">
    <citation type="submission" date="2017-08" db="EMBL/GenBank/DDBJ databases">
        <authorList>
            <person name="Cuomo C."/>
            <person name="Billmyre B."/>
            <person name="Heitman J."/>
        </authorList>
    </citation>
    <scope>NUCLEOTIDE SEQUENCE</scope>
    <source>
        <strain evidence="2">CBS 12478</strain>
    </source>
</reference>
<name>A0AAJ8N1J2_9TREE</name>
<evidence type="ECO:0000256" key="1">
    <source>
        <dbReference type="SAM" id="MobiDB-lite"/>
    </source>
</evidence>
<evidence type="ECO:0000313" key="2">
    <source>
        <dbReference type="EMBL" id="WWD22886.1"/>
    </source>
</evidence>
<dbReference type="Gene3D" id="3.90.550.10">
    <property type="entry name" value="Spore Coat Polysaccharide Biosynthesis Protein SpsA, Chain A"/>
    <property type="match status" value="1"/>
</dbReference>
<dbReference type="InterPro" id="IPR002495">
    <property type="entry name" value="Glyco_trans_8"/>
</dbReference>